<dbReference type="InterPro" id="IPR051169">
    <property type="entry name" value="NADH-Q_oxidoreductase"/>
</dbReference>
<dbReference type="PANTHER" id="PTHR42913:SF3">
    <property type="entry name" value="64 KDA MITOCHONDRIAL NADH DEHYDROGENASE (EUROFUNG)"/>
    <property type="match status" value="1"/>
</dbReference>
<dbReference type="AlphaFoldDB" id="A0A1Z3LZT7"/>
<evidence type="ECO:0000259" key="6">
    <source>
        <dbReference type="Pfam" id="PF07992"/>
    </source>
</evidence>
<dbReference type="STRING" id="293.GCA_000988015_01673"/>
<feature type="domain" description="FAD/NAD(P)-binding" evidence="6">
    <location>
        <begin position="4"/>
        <end position="329"/>
    </location>
</feature>
<comment type="cofactor">
    <cofactor evidence="1">
        <name>FAD</name>
        <dbReference type="ChEBI" id="CHEBI:57692"/>
    </cofactor>
</comment>
<dbReference type="Proteomes" id="UP000197024">
    <property type="component" value="Chromosome"/>
</dbReference>
<evidence type="ECO:0000256" key="3">
    <source>
        <dbReference type="ARBA" id="ARBA00022630"/>
    </source>
</evidence>
<organism evidence="7 8">
    <name type="scientific">Brevundimonas diminuta</name>
    <name type="common">Pseudomonas diminuta</name>
    <dbReference type="NCBI Taxonomy" id="293"/>
    <lineage>
        <taxon>Bacteria</taxon>
        <taxon>Pseudomonadati</taxon>
        <taxon>Pseudomonadota</taxon>
        <taxon>Alphaproteobacteria</taxon>
        <taxon>Caulobacterales</taxon>
        <taxon>Caulobacteraceae</taxon>
        <taxon>Brevundimonas</taxon>
    </lineage>
</organism>
<protein>
    <submittedName>
        <fullName evidence="7">FAD-dependent oxidoreductase</fullName>
    </submittedName>
</protein>
<keyword evidence="5" id="KW-0560">Oxidoreductase</keyword>
<dbReference type="GO" id="GO:0019646">
    <property type="term" value="P:aerobic electron transport chain"/>
    <property type="evidence" value="ECO:0007669"/>
    <property type="project" value="TreeGrafter"/>
</dbReference>
<evidence type="ECO:0000256" key="1">
    <source>
        <dbReference type="ARBA" id="ARBA00001974"/>
    </source>
</evidence>
<dbReference type="Gene3D" id="3.50.50.100">
    <property type="match status" value="1"/>
</dbReference>
<reference evidence="7 8" key="2">
    <citation type="submission" date="2017-06" db="EMBL/GenBank/DDBJ databases">
        <authorList>
            <person name="Kim H.J."/>
            <person name="Triplett B.A."/>
        </authorList>
    </citation>
    <scope>NUCLEOTIDE SEQUENCE [LARGE SCALE GENOMIC DNA]</scope>
    <source>
        <strain evidence="7 8">BZC3</strain>
    </source>
</reference>
<evidence type="ECO:0000313" key="8">
    <source>
        <dbReference type="Proteomes" id="UP000197024"/>
    </source>
</evidence>
<dbReference type="GO" id="GO:0003955">
    <property type="term" value="F:NAD(P)H dehydrogenase (quinone) activity"/>
    <property type="evidence" value="ECO:0007669"/>
    <property type="project" value="TreeGrafter"/>
</dbReference>
<dbReference type="RefSeq" id="WP_088411287.1">
    <property type="nucleotide sequence ID" value="NZ_CP021995.1"/>
</dbReference>
<dbReference type="EMBL" id="CP021995">
    <property type="protein sequence ID" value="ASD27713.1"/>
    <property type="molecule type" value="Genomic_DNA"/>
</dbReference>
<keyword evidence="4" id="KW-0274">FAD</keyword>
<evidence type="ECO:0000256" key="2">
    <source>
        <dbReference type="ARBA" id="ARBA00005272"/>
    </source>
</evidence>
<dbReference type="PRINTS" id="PR00368">
    <property type="entry name" value="FADPNR"/>
</dbReference>
<dbReference type="PANTHER" id="PTHR42913">
    <property type="entry name" value="APOPTOSIS-INDUCING FACTOR 1"/>
    <property type="match status" value="1"/>
</dbReference>
<dbReference type="SUPFAM" id="SSF51905">
    <property type="entry name" value="FAD/NAD(P)-binding domain"/>
    <property type="match status" value="1"/>
</dbReference>
<accession>A0A1Z3LZT7</accession>
<evidence type="ECO:0000313" key="7">
    <source>
        <dbReference type="EMBL" id="ASD27713.1"/>
    </source>
</evidence>
<dbReference type="InterPro" id="IPR036188">
    <property type="entry name" value="FAD/NAD-bd_sf"/>
</dbReference>
<name>A0A1Z3LZT7_BREDI</name>
<reference evidence="7 8" key="1">
    <citation type="submission" date="2017-06" db="EMBL/GenBank/DDBJ databases">
        <title>Biodegradation of gentamicin by bacterial consortia AMQD4 in synthetic medium and raw gentamicin sewage.</title>
        <authorList>
            <person name="Chang H."/>
            <person name="Feng Y."/>
            <person name="Li Z."/>
            <person name="Xue J."/>
            <person name="Cheng D."/>
        </authorList>
    </citation>
    <scope>NUCLEOTIDE SEQUENCE [LARGE SCALE GENOMIC DNA]</scope>
    <source>
        <strain evidence="7 8">BZC3</strain>
    </source>
</reference>
<keyword evidence="3" id="KW-0285">Flavoprotein</keyword>
<dbReference type="InterPro" id="IPR023753">
    <property type="entry name" value="FAD/NAD-binding_dom"/>
</dbReference>
<evidence type="ECO:0000256" key="4">
    <source>
        <dbReference type="ARBA" id="ARBA00022827"/>
    </source>
</evidence>
<proteinExistence type="inferred from homology"/>
<gene>
    <name evidence="7" type="ORF">CD943_12960</name>
</gene>
<dbReference type="Pfam" id="PF07992">
    <property type="entry name" value="Pyr_redox_2"/>
    <property type="match status" value="1"/>
</dbReference>
<comment type="similarity">
    <text evidence="2">Belongs to the NADH dehydrogenase family.</text>
</comment>
<evidence type="ECO:0000256" key="5">
    <source>
        <dbReference type="ARBA" id="ARBA00023002"/>
    </source>
</evidence>
<sequence length="422" mass="45026">MDHEIVIVGGGAGGLELAARLGRALGRKEGPRRVLLIDRTIFHLWKPSLHEVAAGSLDSHQEGLAYPLLARRNHFSFAFGDLEGLDVAEKSLSLAEVRDDDGRVLIPARSLAYDRLVLATGSGSNLFNTPGAAEHAHLLEDVADAEAFNRRLTAAFLASAYAPGQRLDIAIVGAGATGVELSTELIEGHRALSAGLGAHQKFDLGVTVVEAGPRILGGLPETVAAKAARELERRGVTLAVNAKVEQVAADGLQTSRGWIRSDLTVWAAGVLASPRNRNFGLETGRLNQFVTDDRLRTSVPEVYAMGDCAQAPRGDGFVPARAQAAAQQARYLTRALLKAGDPGPYVYRDRGSLVSLGSEGGVGSLMGGLVGPNFLIEGWLARQAYMGLHLDHYRAVIGLRRTALLALSRLLMRRVSGRLKLH</sequence>
<dbReference type="PRINTS" id="PR00411">
    <property type="entry name" value="PNDRDTASEI"/>
</dbReference>